<dbReference type="InterPro" id="IPR012480">
    <property type="entry name" value="Hepar_II_III_C"/>
</dbReference>
<dbReference type="InterPro" id="IPR008929">
    <property type="entry name" value="Chondroitin_lyas"/>
</dbReference>
<dbReference type="GO" id="GO:0042597">
    <property type="term" value="C:periplasmic space"/>
    <property type="evidence" value="ECO:0007669"/>
    <property type="project" value="UniProtKB-SubCell"/>
</dbReference>
<dbReference type="Pfam" id="PF16889">
    <property type="entry name" value="Hepar_II_III_N"/>
    <property type="match status" value="1"/>
</dbReference>
<dbReference type="InterPro" id="IPR031680">
    <property type="entry name" value="Hepar_II_III_N"/>
</dbReference>
<feature type="domain" description="Heparin-sulfate lyase N-terminal" evidence="6">
    <location>
        <begin position="15"/>
        <end position="340"/>
    </location>
</feature>
<proteinExistence type="predicted"/>
<evidence type="ECO:0000259" key="6">
    <source>
        <dbReference type="Pfam" id="PF16889"/>
    </source>
</evidence>
<sequence length="705" mass="82441">MFCAPVIAQNNDVLKKLNFNAPELKSVKYFYNIGDNEKALRALLNLYRAKENLYLRILKDDDVLDIKSKFPEDVQRSIKTADEVLKKYFIFRDEWDMEKTNIPYQFKGEIDWTAIPNGDIEWCFMLNRHKYWIDIGQAYMFTGNEKYAKGFVNQVNHWIDNNPFDDNLKKYSWRRIEAGIRCENWIKAFEYVKNSKHITPQFLTKFLNALYQHAIYINEAFSNFSKTSNWGVIEFQGLLNVSQFLTEFKEADQWAVNAIQNLNTCINIQILEDGTQWEQSPLYHNEVLHCFMNVNLLAQRNHIDLPESLVEKTKQMALANIQWQKPNYNEPLLGDSDDNDLRGMLTLAAMLFDSPVLKSRAYNTLDYELLILMGKEQAEAYEHMDSQLPDFLSIYQHVSGDFYMRDSWAENAVYSSIHLKKIGGGHGHDNLLHITLYANGKDYLVDGGRYTYIDNEWREFFKNNKSHNTLGVDDLTNSVYQDSWSNSFDARSQGVYTKIDNGLDYAEAENTAYKRLEDPVSMKRRLLYIKPNIWLMFDSFLANKKHRYSQYFNFPNDSLKIENKGITTSYKVDNLRIQPVNKAEITLTNSWWSPEYNLKKENKRAEIFKEVEGFSSFITLMYFPDKTDLKYEKTPVYNRNNKLLSDTDVEALNIYVDDVIYTILVVNNPQFIGAPFIVVNNLIVAGEVVLIENRNGKNKIKIIKG</sequence>
<dbReference type="PANTHER" id="PTHR39210">
    <property type="entry name" value="HEPARIN-SULFATE LYASE"/>
    <property type="match status" value="1"/>
</dbReference>
<evidence type="ECO:0000256" key="3">
    <source>
        <dbReference type="ARBA" id="ARBA00022764"/>
    </source>
</evidence>
<protein>
    <submittedName>
        <fullName evidence="7">Uncharacterized protein</fullName>
    </submittedName>
</protein>
<dbReference type="SUPFAM" id="SSF48230">
    <property type="entry name" value="Chondroitin AC/alginate lyase"/>
    <property type="match status" value="1"/>
</dbReference>
<gene>
    <name evidence="7" type="ORF">APS56_13705</name>
</gene>
<keyword evidence="4" id="KW-0456">Lyase</keyword>
<dbReference type="STRING" id="1736674.APS56_13705"/>
<dbReference type="Proteomes" id="UP000057981">
    <property type="component" value="Chromosome"/>
</dbReference>
<keyword evidence="3" id="KW-0574">Periplasm</keyword>
<dbReference type="Pfam" id="PF07940">
    <property type="entry name" value="Hepar_II_III_C"/>
    <property type="match status" value="1"/>
</dbReference>
<reference evidence="7 8" key="1">
    <citation type="submission" date="2015-10" db="EMBL/GenBank/DDBJ databases">
        <authorList>
            <person name="Gilbert D.G."/>
        </authorList>
    </citation>
    <scope>NUCLEOTIDE SEQUENCE [LARGE SCALE GENOMIC DNA]</scope>
    <source>
        <strain evidence="8">HZ-22</strain>
    </source>
</reference>
<dbReference type="EMBL" id="CP012898">
    <property type="protein sequence ID" value="ALJ06119.1"/>
    <property type="molecule type" value="Genomic_DNA"/>
</dbReference>
<dbReference type="PANTHER" id="PTHR39210:SF1">
    <property type="entry name" value="HEPARIN-SULFATE LYASE"/>
    <property type="match status" value="1"/>
</dbReference>
<evidence type="ECO:0000256" key="1">
    <source>
        <dbReference type="ARBA" id="ARBA00004418"/>
    </source>
</evidence>
<feature type="domain" description="Heparinase II/III-like C-terminal" evidence="5">
    <location>
        <begin position="423"/>
        <end position="608"/>
    </location>
</feature>
<organism evidence="7 8">
    <name type="scientific">Pseudalgibacter alginicilyticus</name>
    <dbReference type="NCBI Taxonomy" id="1736674"/>
    <lineage>
        <taxon>Bacteria</taxon>
        <taxon>Pseudomonadati</taxon>
        <taxon>Bacteroidota</taxon>
        <taxon>Flavobacteriia</taxon>
        <taxon>Flavobacteriales</taxon>
        <taxon>Flavobacteriaceae</taxon>
        <taxon>Pseudalgibacter</taxon>
    </lineage>
</organism>
<evidence type="ECO:0000313" key="7">
    <source>
        <dbReference type="EMBL" id="ALJ06119.1"/>
    </source>
</evidence>
<dbReference type="KEGG" id="ahz:APS56_13705"/>
<dbReference type="Gene3D" id="2.70.98.70">
    <property type="match status" value="1"/>
</dbReference>
<accession>A0A0P0CIU5</accession>
<keyword evidence="8" id="KW-1185">Reference proteome</keyword>
<evidence type="ECO:0000313" key="8">
    <source>
        <dbReference type="Proteomes" id="UP000057981"/>
    </source>
</evidence>
<evidence type="ECO:0000259" key="5">
    <source>
        <dbReference type="Pfam" id="PF07940"/>
    </source>
</evidence>
<comment type="subcellular location">
    <subcellularLocation>
        <location evidence="1">Periplasm</location>
    </subcellularLocation>
</comment>
<evidence type="ECO:0000256" key="4">
    <source>
        <dbReference type="ARBA" id="ARBA00023239"/>
    </source>
</evidence>
<name>A0A0P0CIU5_9FLAO</name>
<evidence type="ECO:0000256" key="2">
    <source>
        <dbReference type="ARBA" id="ARBA00022729"/>
    </source>
</evidence>
<keyword evidence="2" id="KW-0732">Signal</keyword>
<dbReference type="Gene3D" id="1.50.10.100">
    <property type="entry name" value="Chondroitin AC/alginate lyase"/>
    <property type="match status" value="1"/>
</dbReference>
<dbReference type="SMR" id="A0A0P0CIU5"/>
<dbReference type="AlphaFoldDB" id="A0A0P0CIU5"/>
<dbReference type="GO" id="GO:0016829">
    <property type="term" value="F:lyase activity"/>
    <property type="evidence" value="ECO:0007669"/>
    <property type="project" value="UniProtKB-KW"/>
</dbReference>